<organism evidence="3 4">
    <name type="scientific">Limnospira fusiformis PMC 851.14</name>
    <dbReference type="NCBI Taxonomy" id="2219512"/>
    <lineage>
        <taxon>Bacteria</taxon>
        <taxon>Bacillati</taxon>
        <taxon>Cyanobacteriota</taxon>
        <taxon>Cyanophyceae</taxon>
        <taxon>Oscillatoriophycideae</taxon>
        <taxon>Oscillatoriales</taxon>
        <taxon>Sirenicapillariaceae</taxon>
        <taxon>Limnospira</taxon>
    </lineage>
</organism>
<proteinExistence type="predicted"/>
<dbReference type="EMBL" id="JBBWYZ010000004">
    <property type="protein sequence ID" value="MEK9511193.1"/>
    <property type="molecule type" value="Genomic_DNA"/>
</dbReference>
<dbReference type="RefSeq" id="WP_006622980.1">
    <property type="nucleotide sequence ID" value="NZ_JBBWYZ010000004.1"/>
</dbReference>
<gene>
    <name evidence="1" type="ORF">AAEJ74_05665</name>
    <name evidence="2" type="ORF">AAEJ74_05670</name>
    <name evidence="3" type="ORF">AAEJ74_05675</name>
</gene>
<evidence type="ECO:0000313" key="4">
    <source>
        <dbReference type="Proteomes" id="UP001387447"/>
    </source>
</evidence>
<name>A0ABU9EIJ3_LIMFS</name>
<keyword evidence="4" id="KW-1185">Reference proteome</keyword>
<evidence type="ECO:0000313" key="3">
    <source>
        <dbReference type="EMBL" id="MEK9511194.1"/>
    </source>
</evidence>
<protein>
    <submittedName>
        <fullName evidence="3">Uncharacterized protein</fullName>
    </submittedName>
</protein>
<accession>A0ABU9EIJ3</accession>
<dbReference type="EMBL" id="JBBWYZ010000004">
    <property type="protein sequence ID" value="MEK9511194.1"/>
    <property type="molecule type" value="Genomic_DNA"/>
</dbReference>
<dbReference type="EMBL" id="JBBWYZ010000004">
    <property type="protein sequence ID" value="MEK9511192.1"/>
    <property type="molecule type" value="Genomic_DNA"/>
</dbReference>
<reference evidence="3 4" key="1">
    <citation type="journal article" date="2024" name="Front. Microbiol.">
        <title>Transcriptomic insights into the dominance of two phototrophs throughout the water column of a tropical hypersaline-alkaline crater lake (Dziani Dzaha, Mayotte).</title>
        <authorList>
            <person name="Duperron S."/>
            <person name="Halary S."/>
            <person name="Bouly J.-P."/>
            <person name="Roussel T."/>
            <person name="Hugoni M."/>
            <person name="Bruto M."/>
            <person name="Oger P."/>
            <person name="Duval C."/>
            <person name="Woo A."/>
            <person name="Jezequiel D."/>
            <person name="Ader M."/>
            <person name="Leboulanger C."/>
            <person name="Agogue H."/>
            <person name="Grossi V."/>
            <person name="Trousselier M."/>
            <person name="Bernard C."/>
        </authorList>
    </citation>
    <scope>NUCLEOTIDE SEQUENCE [LARGE SCALE GENOMIC DNA]</scope>
    <source>
        <strain evidence="3 4">PMC 851.14</strain>
    </source>
</reference>
<evidence type="ECO:0000313" key="2">
    <source>
        <dbReference type="EMBL" id="MEK9511193.1"/>
    </source>
</evidence>
<comment type="caution">
    <text evidence="3">The sequence shown here is derived from an EMBL/GenBank/DDBJ whole genome shotgun (WGS) entry which is preliminary data.</text>
</comment>
<dbReference type="Proteomes" id="UP001387447">
    <property type="component" value="Unassembled WGS sequence"/>
</dbReference>
<evidence type="ECO:0000313" key="1">
    <source>
        <dbReference type="EMBL" id="MEK9511192.1"/>
    </source>
</evidence>
<sequence>MANTFLASIASGKAIATEKSTVIFVYGWTENQSGSGINYSSEI</sequence>